<evidence type="ECO:0000313" key="1">
    <source>
        <dbReference type="EMBL" id="MFD2613123.1"/>
    </source>
</evidence>
<evidence type="ECO:0000313" key="2">
    <source>
        <dbReference type="Proteomes" id="UP001597541"/>
    </source>
</evidence>
<reference evidence="2" key="1">
    <citation type="journal article" date="2019" name="Int. J. Syst. Evol. Microbiol.">
        <title>The Global Catalogue of Microorganisms (GCM) 10K type strain sequencing project: providing services to taxonomists for standard genome sequencing and annotation.</title>
        <authorList>
            <consortium name="The Broad Institute Genomics Platform"/>
            <consortium name="The Broad Institute Genome Sequencing Center for Infectious Disease"/>
            <person name="Wu L."/>
            <person name="Ma J."/>
        </authorList>
    </citation>
    <scope>NUCLEOTIDE SEQUENCE [LARGE SCALE GENOMIC DNA]</scope>
    <source>
        <strain evidence="2">KCTC 3950</strain>
    </source>
</reference>
<organism evidence="1 2">
    <name type="scientific">Paenibacillus gansuensis</name>
    <dbReference type="NCBI Taxonomy" id="306542"/>
    <lineage>
        <taxon>Bacteria</taxon>
        <taxon>Bacillati</taxon>
        <taxon>Bacillota</taxon>
        <taxon>Bacilli</taxon>
        <taxon>Bacillales</taxon>
        <taxon>Paenibacillaceae</taxon>
        <taxon>Paenibacillus</taxon>
    </lineage>
</organism>
<sequence length="92" mass="10587">MPKQINEQDVIRFIEQKTKINAKHIAEVLKFGQSYLNSVKANARGEVDIDMDDIVDYVLKRPGMKLNELQVEEILETEMDYLIKKGIASYGD</sequence>
<evidence type="ECO:0008006" key="3">
    <source>
        <dbReference type="Google" id="ProtNLM"/>
    </source>
</evidence>
<dbReference type="EMBL" id="JBHUME010000007">
    <property type="protein sequence ID" value="MFD2613123.1"/>
    <property type="molecule type" value="Genomic_DNA"/>
</dbReference>
<gene>
    <name evidence="1" type="ORF">ACFSUF_11880</name>
</gene>
<comment type="caution">
    <text evidence="1">The sequence shown here is derived from an EMBL/GenBank/DDBJ whole genome shotgun (WGS) entry which is preliminary data.</text>
</comment>
<keyword evidence="2" id="KW-1185">Reference proteome</keyword>
<dbReference type="RefSeq" id="WP_377603064.1">
    <property type="nucleotide sequence ID" value="NZ_JBHUME010000007.1"/>
</dbReference>
<accession>A0ABW5PEY0</accession>
<name>A0ABW5PEY0_9BACL</name>
<dbReference type="Proteomes" id="UP001597541">
    <property type="component" value="Unassembled WGS sequence"/>
</dbReference>
<proteinExistence type="predicted"/>
<protein>
    <recommendedName>
        <fullName evidence="3">HTH cro/C1-type domain-containing protein</fullName>
    </recommendedName>
</protein>